<evidence type="ECO:0008006" key="4">
    <source>
        <dbReference type="Google" id="ProtNLM"/>
    </source>
</evidence>
<name>A0A9W6GRQ3_9HYPH</name>
<dbReference type="EMBL" id="BSEC01000001">
    <property type="protein sequence ID" value="GLI91796.1"/>
    <property type="molecule type" value="Genomic_DNA"/>
</dbReference>
<comment type="caution">
    <text evidence="2">The sequence shown here is derived from an EMBL/GenBank/DDBJ whole genome shotgun (WGS) entry which is preliminary data.</text>
</comment>
<keyword evidence="3" id="KW-1185">Reference proteome</keyword>
<reference evidence="2" key="1">
    <citation type="journal article" date="2023" name="Int. J. Syst. Evol. Microbiol.">
        <title>Methylocystis iwaonis sp. nov., a type II methane-oxidizing bacterium from surface soil of a rice paddy field in Japan, and emended description of the genus Methylocystis (ex Whittenbury et al. 1970) Bowman et al. 1993.</title>
        <authorList>
            <person name="Kaise H."/>
            <person name="Sawadogo J.B."/>
            <person name="Alam M.S."/>
            <person name="Ueno C."/>
            <person name="Dianou D."/>
            <person name="Shinjo R."/>
            <person name="Asakawa S."/>
        </authorList>
    </citation>
    <scope>NUCLEOTIDE SEQUENCE</scope>
    <source>
        <strain evidence="2">LMG27198</strain>
    </source>
</reference>
<evidence type="ECO:0000256" key="1">
    <source>
        <dbReference type="SAM" id="SignalP"/>
    </source>
</evidence>
<evidence type="ECO:0000313" key="2">
    <source>
        <dbReference type="EMBL" id="GLI91796.1"/>
    </source>
</evidence>
<gene>
    <name evidence="2" type="ORF">LMG27198_07880</name>
</gene>
<keyword evidence="1" id="KW-0732">Signal</keyword>
<proteinExistence type="predicted"/>
<organism evidence="2 3">
    <name type="scientific">Methylocystis echinoides</name>
    <dbReference type="NCBI Taxonomy" id="29468"/>
    <lineage>
        <taxon>Bacteria</taxon>
        <taxon>Pseudomonadati</taxon>
        <taxon>Pseudomonadota</taxon>
        <taxon>Alphaproteobacteria</taxon>
        <taxon>Hyphomicrobiales</taxon>
        <taxon>Methylocystaceae</taxon>
        <taxon>Methylocystis</taxon>
    </lineage>
</organism>
<accession>A0A9W6GRQ3</accession>
<protein>
    <recommendedName>
        <fullName evidence="4">Secreted protein</fullName>
    </recommendedName>
</protein>
<sequence length="206" mass="23309">MPILKHIARLLPALLLLAAAPTRAQTMQGDWPCKQVRVPEIALGGVWTGPSLDKERQAWRGDAAVADLIAHIAPRRTPLEEGERLIAEFAKGAGANRRERLTLLFAGLYERLNDERREVVVGLDRFGRRLKEMADKTRQETQGFFDLQNQKPPDPEAIKKAAETMQWRVRLFDEQRKMVTYVCESPALIEQRFGALARAVIAAMEQ</sequence>
<dbReference type="Proteomes" id="UP001144323">
    <property type="component" value="Unassembled WGS sequence"/>
</dbReference>
<feature type="chain" id="PRO_5040971798" description="Secreted protein" evidence="1">
    <location>
        <begin position="25"/>
        <end position="206"/>
    </location>
</feature>
<feature type="signal peptide" evidence="1">
    <location>
        <begin position="1"/>
        <end position="24"/>
    </location>
</feature>
<dbReference type="AlphaFoldDB" id="A0A9W6GRQ3"/>
<evidence type="ECO:0000313" key="3">
    <source>
        <dbReference type="Proteomes" id="UP001144323"/>
    </source>
</evidence>